<protein>
    <submittedName>
        <fullName evidence="1">Uncharacterized protein</fullName>
    </submittedName>
</protein>
<name>A0A6B2KRT1_9NEIS</name>
<sequence length="404" mass="44565">MPQLLTPHYYSAFRCVGADCPEHCCRGWTIALDKTTYNRYLDHPAPEIGGITRAHVKKVKKSTQHWAEAALDDTGNCRFLDGQGLCNVHKLAGPEMLSTTCTTYPRSEVQFADQIKRSLKLSCPEACRLILFDPNAMQLSAEAYTGRAASQVVTDKLLTLQGAFVELLTRGGASAEQVLFFAGMMVHKAGALDEAALLQFCGQTLALAAEPGPVFGQLPYLPRVHWLALAQLIKPFNTMRTERSQRGSAVIGECVEWLHQLFDGDFDEARVDTLYNSYFTHVKPFFDAHPQLLAHYLFYQVLDDNFPAAQKADHIGRYQLLVADFFMLRTLLTARAALKGGLSEADVVAVFYSYHARRQHNARFRQAVAGLLGNAKLAQDIAMYALLVTPDSPAAGQAGAPQPA</sequence>
<dbReference type="RefSeq" id="WP_163316024.1">
    <property type="nucleotide sequence ID" value="NZ_JAAGAA010000006.1"/>
</dbReference>
<evidence type="ECO:0000313" key="1">
    <source>
        <dbReference type="EMBL" id="NDV12810.1"/>
    </source>
</evidence>
<accession>A0A6B2KRT1</accession>
<evidence type="ECO:0000313" key="2">
    <source>
        <dbReference type="Proteomes" id="UP000482578"/>
    </source>
</evidence>
<dbReference type="NCBIfam" id="NF038110">
    <property type="entry name" value="Lys_methyl_FliB"/>
    <property type="match status" value="1"/>
</dbReference>
<gene>
    <name evidence="1" type="ORF">GZH52_08330</name>
</gene>
<keyword evidence="2" id="KW-1185">Reference proteome</keyword>
<reference evidence="1 2" key="1">
    <citation type="submission" date="2020-02" db="EMBL/GenBank/DDBJ databases">
        <authorList>
            <person name="Yang Z."/>
        </authorList>
    </citation>
    <scope>NUCLEOTIDE SEQUENCE [LARGE SCALE GENOMIC DNA]</scope>
    <source>
        <strain evidence="1 2">HX-7-9</strain>
    </source>
</reference>
<comment type="caution">
    <text evidence="1">The sequence shown here is derived from an EMBL/GenBank/DDBJ whole genome shotgun (WGS) entry which is preliminary data.</text>
</comment>
<dbReference type="Proteomes" id="UP000482578">
    <property type="component" value="Unassembled WGS sequence"/>
</dbReference>
<organism evidence="1 2">
    <name type="scientific">Crenobacter caeni</name>
    <dbReference type="NCBI Taxonomy" id="2705474"/>
    <lineage>
        <taxon>Bacteria</taxon>
        <taxon>Pseudomonadati</taxon>
        <taxon>Pseudomonadota</taxon>
        <taxon>Betaproteobacteria</taxon>
        <taxon>Neisseriales</taxon>
        <taxon>Neisseriaceae</taxon>
        <taxon>Crenobacter</taxon>
    </lineage>
</organism>
<dbReference type="AlphaFoldDB" id="A0A6B2KRT1"/>
<proteinExistence type="predicted"/>
<dbReference type="EMBL" id="JAAGAA010000006">
    <property type="protein sequence ID" value="NDV12810.1"/>
    <property type="molecule type" value="Genomic_DNA"/>
</dbReference>